<feature type="transmembrane region" description="Helical" evidence="1">
    <location>
        <begin position="46"/>
        <end position="69"/>
    </location>
</feature>
<protein>
    <submittedName>
        <fullName evidence="2">Uncharacterized protein</fullName>
    </submittedName>
</protein>
<dbReference type="AlphaFoldDB" id="A0A1X7VIU7"/>
<proteinExistence type="predicted"/>
<name>A0A1X7VIU7_AMPQE</name>
<evidence type="ECO:0000256" key="1">
    <source>
        <dbReference type="SAM" id="Phobius"/>
    </source>
</evidence>
<reference evidence="2" key="1">
    <citation type="submission" date="2017-05" db="UniProtKB">
        <authorList>
            <consortium name="EnsemblMetazoa"/>
        </authorList>
    </citation>
    <scope>IDENTIFICATION</scope>
</reference>
<dbReference type="EnsemblMetazoa" id="Aqu2.1.39714_001">
    <property type="protein sequence ID" value="Aqu2.1.39714_001"/>
    <property type="gene ID" value="Aqu2.1.39714"/>
</dbReference>
<sequence length="415" mass="45822">MDKPENSYDVPTFELQPCDLKPQSQPDVIDVQQGNKAKEKSRCKMFLLFFVLLVLILLIQVALLVLVLLEKKAVDSTTANFLDDERCKNCNGTFLNYAIFDDQQLYFDKSLNSSAELIVEKLSSYHFETHSLAANIMNIMYNLSNEQLLGLQNNTEILKNVIVSSKSREFASIFTSLLNLENGMNSSAGVMNDVSILVKNLLELRNETTSLATKTALKVEEIFNLGNEQLLGVQNSTEILKNVIVSSKSQEFASIFTSLSNLENGMNSSAGVMNDVSILVKNLLELRNETTSLATKTALKVEEIFNLGNEQLLGVQNSTEILKNVIVSSKSQEFASIFTSLSNLENGIDSSAGVIDNVLVLVKNLLEVHNETSYSLPLSCEQIKNKYPNTPSGYYIIGNSSVYCHMGTLCNSTGG</sequence>
<keyword evidence="1" id="KW-0812">Transmembrane</keyword>
<accession>A0A1X7VIU7</accession>
<evidence type="ECO:0000313" key="2">
    <source>
        <dbReference type="EnsemblMetazoa" id="Aqu2.1.39714_001"/>
    </source>
</evidence>
<organism evidence="2">
    <name type="scientific">Amphimedon queenslandica</name>
    <name type="common">Sponge</name>
    <dbReference type="NCBI Taxonomy" id="400682"/>
    <lineage>
        <taxon>Eukaryota</taxon>
        <taxon>Metazoa</taxon>
        <taxon>Porifera</taxon>
        <taxon>Demospongiae</taxon>
        <taxon>Heteroscleromorpha</taxon>
        <taxon>Haplosclerida</taxon>
        <taxon>Niphatidae</taxon>
        <taxon>Amphimedon</taxon>
    </lineage>
</organism>
<keyword evidence="1" id="KW-0472">Membrane</keyword>
<dbReference type="InParanoid" id="A0A1X7VIU7"/>
<keyword evidence="1" id="KW-1133">Transmembrane helix</keyword>